<dbReference type="SUPFAM" id="SSF82199">
    <property type="entry name" value="SET domain"/>
    <property type="match status" value="1"/>
</dbReference>
<dbReference type="PANTHER" id="PTHR12197">
    <property type="entry name" value="HISTONE-LYSINE N-METHYLTRANSFERASE SMYD"/>
    <property type="match status" value="1"/>
</dbReference>
<name>A0A0D2D791_9EURO</name>
<dbReference type="OrthoDB" id="438641at2759"/>
<dbReference type="InterPro" id="IPR046341">
    <property type="entry name" value="SET_dom_sf"/>
</dbReference>
<gene>
    <name evidence="2" type="ORF">PV05_02733</name>
</gene>
<dbReference type="HOGENOM" id="CLU_021696_0_0_1"/>
<feature type="compositionally biased region" description="Polar residues" evidence="1">
    <location>
        <begin position="319"/>
        <end position="330"/>
    </location>
</feature>
<evidence type="ECO:0000313" key="2">
    <source>
        <dbReference type="EMBL" id="KIW58192.1"/>
    </source>
</evidence>
<keyword evidence="3" id="KW-1185">Reference proteome</keyword>
<dbReference type="STRING" id="348802.A0A0D2D791"/>
<dbReference type="InterPro" id="IPR050869">
    <property type="entry name" value="H3K4_H4K5_MeTrfase"/>
</dbReference>
<dbReference type="PANTHER" id="PTHR12197:SF273">
    <property type="entry name" value="MYND-TYPE ZINC FINGER PROTEIN SAMB"/>
    <property type="match status" value="1"/>
</dbReference>
<dbReference type="Gene3D" id="6.10.140.2220">
    <property type="match status" value="1"/>
</dbReference>
<dbReference type="RefSeq" id="XP_013318776.1">
    <property type="nucleotide sequence ID" value="XM_013463322.1"/>
</dbReference>
<dbReference type="EMBL" id="KN847318">
    <property type="protein sequence ID" value="KIW58192.1"/>
    <property type="molecule type" value="Genomic_DNA"/>
</dbReference>
<feature type="region of interest" description="Disordered" evidence="1">
    <location>
        <begin position="319"/>
        <end position="365"/>
    </location>
</feature>
<evidence type="ECO:0000256" key="1">
    <source>
        <dbReference type="SAM" id="MobiDB-lite"/>
    </source>
</evidence>
<dbReference type="Gene3D" id="2.170.270.10">
    <property type="entry name" value="SET domain"/>
    <property type="match status" value="2"/>
</dbReference>
<accession>A0A0D2D791</accession>
<dbReference type="GO" id="GO:0005634">
    <property type="term" value="C:nucleus"/>
    <property type="evidence" value="ECO:0007669"/>
    <property type="project" value="TreeGrafter"/>
</dbReference>
<evidence type="ECO:0000313" key="3">
    <source>
        <dbReference type="Proteomes" id="UP000054342"/>
    </source>
</evidence>
<protein>
    <submittedName>
        <fullName evidence="2">Uncharacterized protein</fullName>
    </submittedName>
</protein>
<feature type="region of interest" description="Disordered" evidence="1">
    <location>
        <begin position="531"/>
        <end position="552"/>
    </location>
</feature>
<dbReference type="AlphaFoldDB" id="A0A0D2D791"/>
<sequence length="725" mass="80743">MNGKSGDGAEKGPKYLQAVFARLATDGETDTKIDINTDTDTDPSLEEIKRLPTRQLQNAGLLLARHLITRKLAEIDSGGRGGLCPDLILQRAAVYEALGCSELALADAYVSYTLCEVVLEGGDVSDLEPVTVEGENWPAACCTGDEAEIESERQKVALRHKYRSLILLARSALLLGCQYQAKIWIDELLSLEVEVGVSLEEEKRSSERAAVVLVAEESQRQSQRHPSDVVVSDFCDFWSVYDGEEGGSVGIGMFRSAVSEIRRNGEKRNLFGWSSRVVYPWNEHEPDRMSKESLDEINANLQKAAPDLEVEISVLPNLVPNTTTSSTQVKSADAGRDADTDTDERADKPSPSGPTAEGSSQLGLYAKKDLAPGTTILEERSVLTAIRPHGEALCDACAADMEAIPQELRRYCPGCNIPFCSEACYDLATKTYHAVNEEDEENDEGYPPYESPFCPGSSGNEDLHTLGRAESSTTPEWDLYFLLLSRTMQMAETRHVHPLDLFEVKYLWGDFSPAPPGLEAWLSGGKVKENENENRSVSVGGSGSGSGSTPRRTLPYSVRHHVELPLQWFEVLMHSRPECRPYSKHWLERYDWWIVQTLFAKFRGVADAQQSTWTGKPEVAAVHPLWCLANHSCNPNVTWKSSGVRDLTVVSERVWRRSRAEKEKEGQRGEDEREWKGIKAGEEIWNHYTDVHESDFRERRARLNAVLGGECRCERCSAAEALIMR</sequence>
<dbReference type="GeneID" id="25324641"/>
<dbReference type="Proteomes" id="UP000054342">
    <property type="component" value="Unassembled WGS sequence"/>
</dbReference>
<proteinExistence type="predicted"/>
<reference evidence="2 3" key="1">
    <citation type="submission" date="2015-01" db="EMBL/GenBank/DDBJ databases">
        <title>The Genome Sequence of Exophiala xenobiotica CBS118157.</title>
        <authorList>
            <consortium name="The Broad Institute Genomics Platform"/>
            <person name="Cuomo C."/>
            <person name="de Hoog S."/>
            <person name="Gorbushina A."/>
            <person name="Stielow B."/>
            <person name="Teixiera M."/>
            <person name="Abouelleil A."/>
            <person name="Chapman S.B."/>
            <person name="Priest M."/>
            <person name="Young S.K."/>
            <person name="Wortman J."/>
            <person name="Nusbaum C."/>
            <person name="Birren B."/>
        </authorList>
    </citation>
    <scope>NUCLEOTIDE SEQUENCE [LARGE SCALE GENOMIC DNA]</scope>
    <source>
        <strain evidence="2 3">CBS 118157</strain>
    </source>
</reference>
<organism evidence="2 3">
    <name type="scientific">Exophiala xenobiotica</name>
    <dbReference type="NCBI Taxonomy" id="348802"/>
    <lineage>
        <taxon>Eukaryota</taxon>
        <taxon>Fungi</taxon>
        <taxon>Dikarya</taxon>
        <taxon>Ascomycota</taxon>
        <taxon>Pezizomycotina</taxon>
        <taxon>Eurotiomycetes</taxon>
        <taxon>Chaetothyriomycetidae</taxon>
        <taxon>Chaetothyriales</taxon>
        <taxon>Herpotrichiellaceae</taxon>
        <taxon>Exophiala</taxon>
    </lineage>
</organism>
<feature type="compositionally biased region" description="Basic and acidic residues" evidence="1">
    <location>
        <begin position="333"/>
        <end position="348"/>
    </location>
</feature>